<dbReference type="Pfam" id="PF00034">
    <property type="entry name" value="Cytochrom_C"/>
    <property type="match status" value="1"/>
</dbReference>
<dbReference type="RefSeq" id="WP_263722230.1">
    <property type="nucleotide sequence ID" value="NZ_JAOWLA010000012.1"/>
</dbReference>
<name>A0ABT2Z3X3_9RHOB</name>
<comment type="caution">
    <text evidence="7">The sequence shown here is derived from an EMBL/GenBank/DDBJ whole genome shotgun (WGS) entry which is preliminary data.</text>
</comment>
<protein>
    <submittedName>
        <fullName evidence="7">Cytochrome c</fullName>
    </submittedName>
</protein>
<dbReference type="InterPro" id="IPR009056">
    <property type="entry name" value="Cyt_c-like_dom"/>
</dbReference>
<accession>A0ABT2Z3X3</accession>
<dbReference type="PROSITE" id="PS51007">
    <property type="entry name" value="CYTC"/>
    <property type="match status" value="2"/>
</dbReference>
<evidence type="ECO:0000256" key="4">
    <source>
        <dbReference type="PROSITE-ProRule" id="PRU00433"/>
    </source>
</evidence>
<evidence type="ECO:0000256" key="3">
    <source>
        <dbReference type="ARBA" id="ARBA00023004"/>
    </source>
</evidence>
<proteinExistence type="predicted"/>
<sequence>MIRRFIRIMAIAGVAGAAGALFAARPEALQPQALDGLSADPARGEAVFWAAGCASCHADADAKGDEKLVLAGGQRFASAFGTFVAPNISNDVDAGIGGWSTADLANAMLHGVSPDGAHYYPVFPYASYSRAALQDVVDLRAFLATLPADPTPSAPHEVGFPFNIRLGLTLWKALYLDSDWVVTGDLSPEETRGRYLVEALGHCGECHTPRGALGGLQTDRWLAGGPTPDGKGRFPNITPGALDWSKADIAEYLNSGFTPEYDSAGGHMALVVENTAHLPAEDRAAMAAYLKRVAPVK</sequence>
<evidence type="ECO:0000313" key="7">
    <source>
        <dbReference type="EMBL" id="MCV2865705.1"/>
    </source>
</evidence>
<feature type="domain" description="Cytochrome c" evidence="6">
    <location>
        <begin position="39"/>
        <end position="147"/>
    </location>
</feature>
<organism evidence="7 8">
    <name type="scientific">Albidovulum sediminicola</name>
    <dbReference type="NCBI Taxonomy" id="2984331"/>
    <lineage>
        <taxon>Bacteria</taxon>
        <taxon>Pseudomonadati</taxon>
        <taxon>Pseudomonadota</taxon>
        <taxon>Alphaproteobacteria</taxon>
        <taxon>Rhodobacterales</taxon>
        <taxon>Paracoccaceae</taxon>
        <taxon>Albidovulum</taxon>
    </lineage>
</organism>
<dbReference type="PANTHER" id="PTHR35008">
    <property type="entry name" value="BLL4482 PROTEIN-RELATED"/>
    <property type="match status" value="1"/>
</dbReference>
<dbReference type="InterPro" id="IPR051459">
    <property type="entry name" value="Cytochrome_c-type_DH"/>
</dbReference>
<keyword evidence="3 4" id="KW-0408">Iron</keyword>
<keyword evidence="5" id="KW-0732">Signal</keyword>
<keyword evidence="2 4" id="KW-0479">Metal-binding</keyword>
<feature type="domain" description="Cytochrome c" evidence="6">
    <location>
        <begin position="188"/>
        <end position="294"/>
    </location>
</feature>
<dbReference type="Proteomes" id="UP001652503">
    <property type="component" value="Unassembled WGS sequence"/>
</dbReference>
<feature type="chain" id="PRO_5046074868" evidence="5">
    <location>
        <begin position="24"/>
        <end position="297"/>
    </location>
</feature>
<evidence type="ECO:0000259" key="6">
    <source>
        <dbReference type="PROSITE" id="PS51007"/>
    </source>
</evidence>
<dbReference type="InterPro" id="IPR036909">
    <property type="entry name" value="Cyt_c-like_dom_sf"/>
</dbReference>
<dbReference type="Gene3D" id="1.10.760.10">
    <property type="entry name" value="Cytochrome c-like domain"/>
    <property type="match status" value="2"/>
</dbReference>
<gene>
    <name evidence="7" type="ORF">OE647_13315</name>
</gene>
<evidence type="ECO:0000313" key="8">
    <source>
        <dbReference type="Proteomes" id="UP001652503"/>
    </source>
</evidence>
<keyword evidence="1 4" id="KW-0349">Heme</keyword>
<dbReference type="PANTHER" id="PTHR35008:SF8">
    <property type="entry name" value="ALCOHOL DEHYDROGENASE CYTOCHROME C SUBUNIT"/>
    <property type="match status" value="1"/>
</dbReference>
<reference evidence="7 8" key="1">
    <citation type="submission" date="2022-10" db="EMBL/GenBank/DDBJ databases">
        <title>Defluviimonas sp. nov., isolated from ocean surface water.</title>
        <authorList>
            <person name="He W."/>
            <person name="Wang L."/>
            <person name="Zhang D.-F."/>
        </authorList>
    </citation>
    <scope>NUCLEOTIDE SEQUENCE [LARGE SCALE GENOMIC DNA]</scope>
    <source>
        <strain evidence="7 8">WL0075</strain>
    </source>
</reference>
<evidence type="ECO:0000256" key="2">
    <source>
        <dbReference type="ARBA" id="ARBA00022723"/>
    </source>
</evidence>
<evidence type="ECO:0000256" key="5">
    <source>
        <dbReference type="SAM" id="SignalP"/>
    </source>
</evidence>
<evidence type="ECO:0000256" key="1">
    <source>
        <dbReference type="ARBA" id="ARBA00022617"/>
    </source>
</evidence>
<dbReference type="SUPFAM" id="SSF46626">
    <property type="entry name" value="Cytochrome c"/>
    <property type="match status" value="2"/>
</dbReference>
<dbReference type="EMBL" id="JAOWLA010000012">
    <property type="protein sequence ID" value="MCV2865705.1"/>
    <property type="molecule type" value="Genomic_DNA"/>
</dbReference>
<feature type="signal peptide" evidence="5">
    <location>
        <begin position="1"/>
        <end position="23"/>
    </location>
</feature>
<keyword evidence="8" id="KW-1185">Reference proteome</keyword>